<protein>
    <submittedName>
        <fullName evidence="2">Uncharacterized protein</fullName>
    </submittedName>
</protein>
<feature type="region of interest" description="Disordered" evidence="1">
    <location>
        <begin position="86"/>
        <end position="106"/>
    </location>
</feature>
<evidence type="ECO:0000313" key="2">
    <source>
        <dbReference type="EMBL" id="BCM23505.1"/>
    </source>
</evidence>
<organism evidence="2">
    <name type="scientific">Citrobacter freundii</name>
    <dbReference type="NCBI Taxonomy" id="546"/>
    <lineage>
        <taxon>Bacteria</taxon>
        <taxon>Pseudomonadati</taxon>
        <taxon>Pseudomonadota</taxon>
        <taxon>Gammaproteobacteria</taxon>
        <taxon>Enterobacterales</taxon>
        <taxon>Enterobacteriaceae</taxon>
        <taxon>Citrobacter</taxon>
        <taxon>Citrobacter freundii complex</taxon>
    </lineage>
</organism>
<evidence type="ECO:0000256" key="1">
    <source>
        <dbReference type="SAM" id="MobiDB-lite"/>
    </source>
</evidence>
<name>A0A7R7ECG3_CITFR</name>
<reference evidence="2" key="1">
    <citation type="submission" date="2020-10" db="EMBL/GenBank/DDBJ databases">
        <title>Complete sequence of plasmid pTTHS031_GES.</title>
        <authorList>
            <person name="Gomi R."/>
            <person name="Matsuda T."/>
        </authorList>
    </citation>
    <scope>NUCLEOTIDE SEQUENCE</scope>
    <source>
        <strain evidence="2">TTHS031</strain>
        <plasmid evidence="2">pTTHS031_GES</plasmid>
    </source>
</reference>
<keyword evidence="2" id="KW-0614">Plasmid</keyword>
<geneLocation type="plasmid" evidence="2">
    <name>pTTHS031_GES</name>
</geneLocation>
<dbReference type="EMBL" id="LC589514">
    <property type="protein sequence ID" value="BCM23505.1"/>
    <property type="molecule type" value="Genomic_DNA"/>
</dbReference>
<accession>A0A7R7ECG3</accession>
<dbReference type="EMBL" id="LC589514">
    <property type="protein sequence ID" value="BCM23578.1"/>
    <property type="molecule type" value="Genomic_DNA"/>
</dbReference>
<proteinExistence type="predicted"/>
<sequence>MMTNKSGANGHYGYLFEEPVDEISGDILIDLENLPPEMKQTILLLVKNAADRDAAQKALSDIMKQIKFDVTAADLQHIFLNQVTLKDQHGKKGTEPPRNDPLKEWQFRSPPILAFSGL</sequence>
<dbReference type="AlphaFoldDB" id="A0A7R7ECG3"/>